<dbReference type="PANTHER" id="PTHR43047">
    <property type="entry name" value="TWO-COMPONENT HISTIDINE PROTEIN KINASE"/>
    <property type="match status" value="1"/>
</dbReference>
<dbReference type="Pfam" id="PF02518">
    <property type="entry name" value="HATPase_c"/>
    <property type="match status" value="1"/>
</dbReference>
<organism evidence="6 7">
    <name type="scientific">Salmonella enterica I</name>
    <dbReference type="NCBI Taxonomy" id="59201"/>
    <lineage>
        <taxon>Bacteria</taxon>
        <taxon>Pseudomonadati</taxon>
        <taxon>Pseudomonadota</taxon>
        <taxon>Gammaproteobacteria</taxon>
        <taxon>Enterobacterales</taxon>
        <taxon>Enterobacteriaceae</taxon>
        <taxon>Salmonella</taxon>
    </lineage>
</organism>
<evidence type="ECO:0000256" key="2">
    <source>
        <dbReference type="ARBA" id="ARBA00012438"/>
    </source>
</evidence>
<evidence type="ECO:0000256" key="4">
    <source>
        <dbReference type="ARBA" id="ARBA00022777"/>
    </source>
</evidence>
<keyword evidence="4 6" id="KW-0418">Kinase</keyword>
<dbReference type="AlphaFoldDB" id="A0A447TRR4"/>
<evidence type="ECO:0000313" key="7">
    <source>
        <dbReference type="Proteomes" id="UP000269208"/>
    </source>
</evidence>
<gene>
    <name evidence="6" type="primary">torS_2</name>
    <name evidence="6" type="ORF">NCTC6754_01862</name>
</gene>
<dbReference type="InterPro" id="IPR003594">
    <property type="entry name" value="HATPase_dom"/>
</dbReference>
<dbReference type="InterPro" id="IPR004358">
    <property type="entry name" value="Sig_transdc_His_kin-like_C"/>
</dbReference>
<proteinExistence type="predicted"/>
<sequence length="85" mass="9022">MRLKIPDAVSLEAKLTAIFKPFVQATGRRGGTGLGLAISASLAEAMGGTLNRHQYASCWQLFSLTTAGSPPQTRKQKCVQGTDKS</sequence>
<dbReference type="EC" id="2.7.13.3" evidence="2"/>
<evidence type="ECO:0000256" key="1">
    <source>
        <dbReference type="ARBA" id="ARBA00000085"/>
    </source>
</evidence>
<evidence type="ECO:0000313" key="6">
    <source>
        <dbReference type="EMBL" id="VEB52113.1"/>
    </source>
</evidence>
<dbReference type="EMBL" id="LR134190">
    <property type="protein sequence ID" value="VEB52113.1"/>
    <property type="molecule type" value="Genomic_DNA"/>
</dbReference>
<reference evidence="6 7" key="1">
    <citation type="submission" date="2018-12" db="EMBL/GenBank/DDBJ databases">
        <authorList>
            <consortium name="Pathogen Informatics"/>
        </authorList>
    </citation>
    <scope>NUCLEOTIDE SEQUENCE [LARGE SCALE GENOMIC DNA]</scope>
    <source>
        <strain evidence="6 7">NCTC6754</strain>
    </source>
</reference>
<dbReference type="GO" id="GO:0004673">
    <property type="term" value="F:protein histidine kinase activity"/>
    <property type="evidence" value="ECO:0007669"/>
    <property type="project" value="UniProtKB-EC"/>
</dbReference>
<dbReference type="InterPro" id="IPR036890">
    <property type="entry name" value="HATPase_C_sf"/>
</dbReference>
<feature type="domain" description="Histidine kinase/HSP90-like ATPase" evidence="5">
    <location>
        <begin position="14"/>
        <end position="52"/>
    </location>
</feature>
<dbReference type="SUPFAM" id="SSF55874">
    <property type="entry name" value="ATPase domain of HSP90 chaperone/DNA topoisomerase II/histidine kinase"/>
    <property type="match status" value="1"/>
</dbReference>
<dbReference type="PRINTS" id="PR00344">
    <property type="entry name" value="BCTRLSENSOR"/>
</dbReference>
<dbReference type="PANTHER" id="PTHR43047:SF64">
    <property type="entry name" value="HISTIDINE KINASE CONTAINING CHEY-HOMOLOGOUS RECEIVER DOMAIN AND PAS DOMAIN-RELATED"/>
    <property type="match status" value="1"/>
</dbReference>
<dbReference type="Gene3D" id="3.30.565.10">
    <property type="entry name" value="Histidine kinase-like ATPase, C-terminal domain"/>
    <property type="match status" value="1"/>
</dbReference>
<protein>
    <recommendedName>
        <fullName evidence="2">histidine kinase</fullName>
        <ecNumber evidence="2">2.7.13.3</ecNumber>
    </recommendedName>
</protein>
<accession>A0A447TRR4</accession>
<keyword evidence="3 6" id="KW-0808">Transferase</keyword>
<name>A0A447TRR4_SALET</name>
<comment type="catalytic activity">
    <reaction evidence="1">
        <text>ATP + protein L-histidine = ADP + protein N-phospho-L-histidine.</text>
        <dbReference type="EC" id="2.7.13.3"/>
    </reaction>
</comment>
<evidence type="ECO:0000256" key="3">
    <source>
        <dbReference type="ARBA" id="ARBA00022679"/>
    </source>
</evidence>
<evidence type="ECO:0000259" key="5">
    <source>
        <dbReference type="Pfam" id="PF02518"/>
    </source>
</evidence>
<dbReference type="Proteomes" id="UP000269208">
    <property type="component" value="Chromosome"/>
</dbReference>